<proteinExistence type="predicted"/>
<organism evidence="1 2">
    <name type="scientific">Oesophagostomum dentatum</name>
    <name type="common">Nodular worm</name>
    <dbReference type="NCBI Taxonomy" id="61180"/>
    <lineage>
        <taxon>Eukaryota</taxon>
        <taxon>Metazoa</taxon>
        <taxon>Ecdysozoa</taxon>
        <taxon>Nematoda</taxon>
        <taxon>Chromadorea</taxon>
        <taxon>Rhabditida</taxon>
        <taxon>Rhabditina</taxon>
        <taxon>Rhabditomorpha</taxon>
        <taxon>Strongyloidea</taxon>
        <taxon>Strongylidae</taxon>
        <taxon>Oesophagostomum</taxon>
    </lineage>
</organism>
<keyword evidence="2" id="KW-1185">Reference proteome</keyword>
<name>A0A0B1SCV7_OESDE</name>
<dbReference type="AlphaFoldDB" id="A0A0B1SCV7"/>
<dbReference type="Proteomes" id="UP000053660">
    <property type="component" value="Unassembled WGS sequence"/>
</dbReference>
<evidence type="ECO:0000313" key="2">
    <source>
        <dbReference type="Proteomes" id="UP000053660"/>
    </source>
</evidence>
<sequence>MDDPKGRCGAGPYPSHMLIGKFTDAVEVNRMCIILSASNKWASEVDGMQPKTILSIGAQQSNDVWKMELGNPIKKKNLINNIKTVSCNYYILIYLC</sequence>
<dbReference type="OrthoDB" id="10525063at2759"/>
<reference evidence="1 2" key="1">
    <citation type="submission" date="2014-03" db="EMBL/GenBank/DDBJ databases">
        <title>Draft genome of the hookworm Oesophagostomum dentatum.</title>
        <authorList>
            <person name="Mitreva M."/>
        </authorList>
    </citation>
    <scope>NUCLEOTIDE SEQUENCE [LARGE SCALE GENOMIC DNA]</scope>
    <source>
        <strain evidence="1 2">OD-Hann</strain>
    </source>
</reference>
<gene>
    <name evidence="1" type="ORF">OESDEN_18601</name>
</gene>
<evidence type="ECO:0000313" key="1">
    <source>
        <dbReference type="EMBL" id="KHJ81711.1"/>
    </source>
</evidence>
<dbReference type="EMBL" id="KN586447">
    <property type="protein sequence ID" value="KHJ81711.1"/>
    <property type="molecule type" value="Genomic_DNA"/>
</dbReference>
<accession>A0A0B1SCV7</accession>
<protein>
    <submittedName>
        <fullName evidence="1">Uncharacterized protein</fullName>
    </submittedName>
</protein>